<dbReference type="SMART" id="SM00220">
    <property type="entry name" value="S_TKc"/>
    <property type="match status" value="1"/>
</dbReference>
<keyword evidence="6" id="KW-0812">Transmembrane</keyword>
<dbReference type="GO" id="GO:0005524">
    <property type="term" value="F:ATP binding"/>
    <property type="evidence" value="ECO:0007669"/>
    <property type="project" value="UniProtKB-KW"/>
</dbReference>
<evidence type="ECO:0000256" key="2">
    <source>
        <dbReference type="ARBA" id="ARBA00022741"/>
    </source>
</evidence>
<dbReference type="Gene3D" id="3.30.200.20">
    <property type="entry name" value="Phosphorylase Kinase, domain 1"/>
    <property type="match status" value="1"/>
</dbReference>
<feature type="domain" description="Protein kinase" evidence="7">
    <location>
        <begin position="41"/>
        <end position="294"/>
    </location>
</feature>
<dbReference type="Gene3D" id="1.10.510.10">
    <property type="entry name" value="Transferase(Phosphotransferase) domain 1"/>
    <property type="match status" value="1"/>
</dbReference>
<evidence type="ECO:0000256" key="4">
    <source>
        <dbReference type="ARBA" id="ARBA00022840"/>
    </source>
</evidence>
<organism evidence="8 9">
    <name type="scientific">Actinomadura hallensis</name>
    <dbReference type="NCBI Taxonomy" id="337895"/>
    <lineage>
        <taxon>Bacteria</taxon>
        <taxon>Bacillati</taxon>
        <taxon>Actinomycetota</taxon>
        <taxon>Actinomycetes</taxon>
        <taxon>Streptosporangiales</taxon>
        <taxon>Thermomonosporaceae</taxon>
        <taxon>Actinomadura</taxon>
    </lineage>
</organism>
<feature type="region of interest" description="Disordered" evidence="5">
    <location>
        <begin position="553"/>
        <end position="574"/>
    </location>
</feature>
<comment type="caution">
    <text evidence="8">The sequence shown here is derived from an EMBL/GenBank/DDBJ whole genome shotgun (WGS) entry which is preliminary data.</text>
</comment>
<keyword evidence="2" id="KW-0547">Nucleotide-binding</keyword>
<evidence type="ECO:0000256" key="6">
    <source>
        <dbReference type="SAM" id="Phobius"/>
    </source>
</evidence>
<dbReference type="SUPFAM" id="SSF56112">
    <property type="entry name" value="Protein kinase-like (PK-like)"/>
    <property type="match status" value="1"/>
</dbReference>
<feature type="compositionally biased region" description="Low complexity" evidence="5">
    <location>
        <begin position="442"/>
        <end position="474"/>
    </location>
</feature>
<keyword evidence="8" id="KW-0723">Serine/threonine-protein kinase</keyword>
<keyword evidence="3 8" id="KW-0418">Kinase</keyword>
<evidence type="ECO:0000256" key="3">
    <source>
        <dbReference type="ARBA" id="ARBA00022777"/>
    </source>
</evidence>
<protein>
    <submittedName>
        <fullName evidence="8">Serine/threonine protein kinase</fullName>
    </submittedName>
</protein>
<dbReference type="InterPro" id="IPR011009">
    <property type="entry name" value="Kinase-like_dom_sf"/>
</dbReference>
<feature type="region of interest" description="Disordered" evidence="5">
    <location>
        <begin position="306"/>
        <end position="390"/>
    </location>
</feature>
<evidence type="ECO:0000256" key="5">
    <source>
        <dbReference type="SAM" id="MobiDB-lite"/>
    </source>
</evidence>
<dbReference type="Pfam" id="PF00069">
    <property type="entry name" value="Pkinase"/>
    <property type="match status" value="1"/>
</dbReference>
<keyword evidence="1" id="KW-0808">Transferase</keyword>
<dbReference type="EMBL" id="VFPO01000001">
    <property type="protein sequence ID" value="TQM69382.1"/>
    <property type="molecule type" value="Genomic_DNA"/>
</dbReference>
<sequence>MTAAPATGPGTDGPARTHGKGVLLPEARPLQPHDPARLGRYRLLGRLGSGAQGTVFLGEGPDGERVAVKLLRVQFDDDATARARFVREAEVAKQVARFCTAQVLDAEVAGDAPYLVSEYVPGEPLNRHVAREGPLAGGALDRLAVSTAGALTAIHRAGVVHRDLKPHNVLLGPDGPRVIDFGLSRVLDAASTVSGRAVGTPAYMAPEQVSGSGAGAACDVFAWGSTMTFAATGRPPFGSDSIPAVMYRVLHHEPDLGDLDGELRDLVAAALDKDPARRPTAAQLLLRLVGHEEAFDPAAAAAAAPTAAPAASPAGSPGGDTAPGEAASGRTASGEAAPRDTAPRDTTPGDTAPGDPADTAADGGAGPAGEHTVPPSATEPGRPRGKRRRRLWRAAAAAAGACAVAALAGAGAYALLDREGAAAPGDEAARGGGRVTAPATTRGRASGPPSSAGPAPTDLRRTPSSTAPGAPGPGESTGSGGGDADEGRPPPSSDPPPREVVLGSPDPSRYCGARGRDADFRSGEWYCVPRGGDIGVDTHITMTQVCASQYRPDAEARATGDPGDPSGWECYAFR</sequence>
<name>A0A543IFL8_9ACTN</name>
<feature type="transmembrane region" description="Helical" evidence="6">
    <location>
        <begin position="391"/>
        <end position="416"/>
    </location>
</feature>
<feature type="compositionally biased region" description="Low complexity" evidence="5">
    <location>
        <begin position="306"/>
        <end position="324"/>
    </location>
</feature>
<dbReference type="InterPro" id="IPR000719">
    <property type="entry name" value="Prot_kinase_dom"/>
</dbReference>
<feature type="compositionally biased region" description="Low complexity" evidence="5">
    <location>
        <begin position="344"/>
        <end position="362"/>
    </location>
</feature>
<accession>A0A543IFL8</accession>
<dbReference type="PANTHER" id="PTHR43289">
    <property type="entry name" value="MITOGEN-ACTIVATED PROTEIN KINASE KINASE KINASE 20-RELATED"/>
    <property type="match status" value="1"/>
</dbReference>
<keyword evidence="9" id="KW-1185">Reference proteome</keyword>
<dbReference type="PROSITE" id="PS00108">
    <property type="entry name" value="PROTEIN_KINASE_ST"/>
    <property type="match status" value="1"/>
</dbReference>
<dbReference type="GO" id="GO:0004674">
    <property type="term" value="F:protein serine/threonine kinase activity"/>
    <property type="evidence" value="ECO:0007669"/>
    <property type="project" value="UniProtKB-KW"/>
</dbReference>
<keyword evidence="6" id="KW-0472">Membrane</keyword>
<dbReference type="PANTHER" id="PTHR43289:SF34">
    <property type="entry name" value="SERINE_THREONINE-PROTEIN KINASE YBDM-RELATED"/>
    <property type="match status" value="1"/>
</dbReference>
<dbReference type="AlphaFoldDB" id="A0A543IFL8"/>
<dbReference type="InterPro" id="IPR008271">
    <property type="entry name" value="Ser/Thr_kinase_AS"/>
</dbReference>
<proteinExistence type="predicted"/>
<dbReference type="Proteomes" id="UP000316706">
    <property type="component" value="Unassembled WGS sequence"/>
</dbReference>
<evidence type="ECO:0000259" key="7">
    <source>
        <dbReference type="PROSITE" id="PS50011"/>
    </source>
</evidence>
<keyword evidence="4" id="KW-0067">ATP-binding</keyword>
<dbReference type="CDD" id="cd14014">
    <property type="entry name" value="STKc_PknB_like"/>
    <property type="match status" value="1"/>
</dbReference>
<dbReference type="PROSITE" id="PS50011">
    <property type="entry name" value="PROTEIN_KINASE_DOM"/>
    <property type="match status" value="1"/>
</dbReference>
<feature type="region of interest" description="Disordered" evidence="5">
    <location>
        <begin position="1"/>
        <end position="35"/>
    </location>
</feature>
<feature type="region of interest" description="Disordered" evidence="5">
    <location>
        <begin position="423"/>
        <end position="515"/>
    </location>
</feature>
<gene>
    <name evidence="8" type="ORF">FHX41_3076</name>
</gene>
<keyword evidence="6" id="KW-1133">Transmembrane helix</keyword>
<reference evidence="8 9" key="1">
    <citation type="submission" date="2019-06" db="EMBL/GenBank/DDBJ databases">
        <title>Sequencing the genomes of 1000 actinobacteria strains.</title>
        <authorList>
            <person name="Klenk H.-P."/>
        </authorList>
    </citation>
    <scope>NUCLEOTIDE SEQUENCE [LARGE SCALE GENOMIC DNA]</scope>
    <source>
        <strain evidence="8 9">DSM 45043</strain>
    </source>
</reference>
<evidence type="ECO:0000256" key="1">
    <source>
        <dbReference type="ARBA" id="ARBA00022679"/>
    </source>
</evidence>
<evidence type="ECO:0000313" key="9">
    <source>
        <dbReference type="Proteomes" id="UP000316706"/>
    </source>
</evidence>
<evidence type="ECO:0000313" key="8">
    <source>
        <dbReference type="EMBL" id="TQM69382.1"/>
    </source>
</evidence>